<keyword evidence="1 4" id="KW-0489">Methyltransferase</keyword>
<comment type="caution">
    <text evidence="4">Lacks conserved residue(s) required for the propagation of feature annotation.</text>
</comment>
<dbReference type="InterPro" id="IPR029063">
    <property type="entry name" value="SAM-dependent_MTases_sf"/>
</dbReference>
<feature type="region of interest" description="Disordered" evidence="5">
    <location>
        <begin position="307"/>
        <end position="340"/>
    </location>
</feature>
<comment type="similarity">
    <text evidence="4">Belongs to the class I-like SAM-binding methyltransferase superfamily. RNA M5U methyltransferase family.</text>
</comment>
<evidence type="ECO:0000256" key="4">
    <source>
        <dbReference type="PROSITE-ProRule" id="PRU01024"/>
    </source>
</evidence>
<dbReference type="EMBL" id="BNCO01000044">
    <property type="protein sequence ID" value="GIL61312.1"/>
    <property type="molecule type" value="Genomic_DNA"/>
</dbReference>
<dbReference type="Gene3D" id="2.40.50.1070">
    <property type="match status" value="1"/>
</dbReference>
<feature type="binding site" evidence="4">
    <location>
        <position position="623"/>
    </location>
    <ligand>
        <name>S-adenosyl-L-methionine</name>
        <dbReference type="ChEBI" id="CHEBI:59789"/>
    </ligand>
</feature>
<keyword evidence="2 4" id="KW-0808">Transferase</keyword>
<proteinExistence type="inferred from homology"/>
<keyword evidence="7" id="KW-1185">Reference proteome</keyword>
<evidence type="ECO:0000256" key="2">
    <source>
        <dbReference type="ARBA" id="ARBA00022679"/>
    </source>
</evidence>
<dbReference type="GO" id="GO:0006396">
    <property type="term" value="P:RNA processing"/>
    <property type="evidence" value="ECO:0007669"/>
    <property type="project" value="InterPro"/>
</dbReference>
<accession>A0A8J4F4Y4</accession>
<dbReference type="SUPFAM" id="SSF53335">
    <property type="entry name" value="S-adenosyl-L-methionine-dependent methyltransferases"/>
    <property type="match status" value="1"/>
</dbReference>
<dbReference type="PROSITE" id="PS51687">
    <property type="entry name" value="SAM_MT_RNA_M5U"/>
    <property type="match status" value="1"/>
</dbReference>
<evidence type="ECO:0000313" key="7">
    <source>
        <dbReference type="Proteomes" id="UP000747399"/>
    </source>
</evidence>
<evidence type="ECO:0000256" key="1">
    <source>
        <dbReference type="ARBA" id="ARBA00022603"/>
    </source>
</evidence>
<evidence type="ECO:0000256" key="5">
    <source>
        <dbReference type="SAM" id="MobiDB-lite"/>
    </source>
</evidence>
<protein>
    <recommendedName>
        <fullName evidence="8">Methyltransferase small domain-containing protein</fullName>
    </recommendedName>
</protein>
<gene>
    <name evidence="6" type="ORF">Vafri_15700</name>
</gene>
<feature type="region of interest" description="Disordered" evidence="5">
    <location>
        <begin position="191"/>
        <end position="213"/>
    </location>
</feature>
<dbReference type="Proteomes" id="UP000747399">
    <property type="component" value="Unassembled WGS sequence"/>
</dbReference>
<reference evidence="6" key="1">
    <citation type="journal article" date="2021" name="Proc. Natl. Acad. Sci. U.S.A.">
        <title>Three genomes in the algal genus Volvox reveal the fate of a haploid sex-determining region after a transition to homothallism.</title>
        <authorList>
            <person name="Yamamoto K."/>
            <person name="Hamaji T."/>
            <person name="Kawai-Toyooka H."/>
            <person name="Matsuzaki R."/>
            <person name="Takahashi F."/>
            <person name="Nishimura Y."/>
            <person name="Kawachi M."/>
            <person name="Noguchi H."/>
            <person name="Minakuchi Y."/>
            <person name="Umen J.G."/>
            <person name="Toyoda A."/>
            <person name="Nozaki H."/>
        </authorList>
    </citation>
    <scope>NUCLEOTIDE SEQUENCE</scope>
    <source>
        <strain evidence="6">NIES-3780</strain>
    </source>
</reference>
<dbReference type="InterPro" id="IPR010280">
    <property type="entry name" value="U5_MeTrfase_fam"/>
</dbReference>
<dbReference type="InterPro" id="IPR053304">
    <property type="entry name" value="RNA_M5U_MTase"/>
</dbReference>
<dbReference type="PANTHER" id="PTHR47548">
    <property type="entry name" value="BNAA06G32370D PROTEIN"/>
    <property type="match status" value="1"/>
</dbReference>
<dbReference type="PANTHER" id="PTHR47548:SF1">
    <property type="entry name" value="S-ADENOSYL-L-METHIONINE-DEPENDENT METHYLTRANSFERASES SUPERFAMILY PROTEIN"/>
    <property type="match status" value="1"/>
</dbReference>
<dbReference type="AlphaFoldDB" id="A0A8J4F4Y4"/>
<feature type="binding site" evidence="4">
    <location>
        <position position="573"/>
    </location>
    <ligand>
        <name>S-adenosyl-L-methionine</name>
        <dbReference type="ChEBI" id="CHEBI:59789"/>
    </ligand>
</feature>
<feature type="region of interest" description="Disordered" evidence="5">
    <location>
        <begin position="83"/>
        <end position="106"/>
    </location>
</feature>
<evidence type="ECO:0000313" key="6">
    <source>
        <dbReference type="EMBL" id="GIL61312.1"/>
    </source>
</evidence>
<dbReference type="Gene3D" id="3.40.50.150">
    <property type="entry name" value="Vaccinia Virus protein VP39"/>
    <property type="match status" value="2"/>
</dbReference>
<sequence length="786" mass="83347">MFDFVSHEICSKGMASIHQNVPSITGWFTGRRATCPAVAPLATCTRNGRNPSARRYDCDPFGNQPLIRRRVSSISAGGMFEAAATDSGGHLGQRDTPPSLTSSPSPYAAEGVALRFRQPERGPHDINRDYIRSTTPQQLSPRPASAEVMPVLQQQYRQPQPLRHHDPKTIVVSPFSQRPGSAAGVERLAPLAHGPVGGSDSSSLRQPHPTAEPHSELGCARFGLCSGCSLQDGLAAPPLYSEAKGFFQQLGLAEVPAVMQASHGWRCRAKLAVRGPAGRPLIGLFKEGSHDCVDIVGPAVLPPCSTAPARADTGRRWGGRSGGGVMPVAGPDRSRDSNGGGLSWMVGDEALSCRAQHPRINQAAVLIKELVTQLRIPPYNEPAPAKARVGTAAATANHRPPSARASRRRKGHLQGQGTDGHPGGLTRVETAPSSRAEGILRYLQLTAVPSQPGNRAEEDPDAGVQVVLVLNLPPDCELNDPRVASVMQLCRTLWRLTGPGGPMVPTADSPPPPLLQPTPPRTPLVHSIWLNFQPDARRNAILGEGWCHVAGPAAAWQDFGGVAACVGPGSFVQANYGAMQLVLEEIASMVPCESRVTELHAGIGVIGLSLAARRRLAALRCVEVNPAAAEPFRASLELLRDRQQLPTVVEYLTAEAGSDPDHFLADCDVLVVDPPRKGLGQSLLEALTQPSKTLGSMELVAAAAQPGPGGARETSTTAKRVLPSRLVYLSCGFRALQGDLAVLLAGGWRLRSATAYMFFPGTNSLETLVLLTREVNEDGDGDGDEG</sequence>
<organism evidence="6 7">
    <name type="scientific">Volvox africanus</name>
    <dbReference type="NCBI Taxonomy" id="51714"/>
    <lineage>
        <taxon>Eukaryota</taxon>
        <taxon>Viridiplantae</taxon>
        <taxon>Chlorophyta</taxon>
        <taxon>core chlorophytes</taxon>
        <taxon>Chlorophyceae</taxon>
        <taxon>CS clade</taxon>
        <taxon>Chlamydomonadales</taxon>
        <taxon>Volvocaceae</taxon>
        <taxon>Volvox</taxon>
    </lineage>
</organism>
<feature type="binding site" evidence="4">
    <location>
        <position position="673"/>
    </location>
    <ligand>
        <name>S-adenosyl-L-methionine</name>
        <dbReference type="ChEBI" id="CHEBI:59789"/>
    </ligand>
</feature>
<feature type="compositionally biased region" description="Low complexity" evidence="5">
    <location>
        <begin position="96"/>
        <end position="106"/>
    </location>
</feature>
<dbReference type="GO" id="GO:0032259">
    <property type="term" value="P:methylation"/>
    <property type="evidence" value="ECO:0007669"/>
    <property type="project" value="UniProtKB-KW"/>
</dbReference>
<evidence type="ECO:0008006" key="8">
    <source>
        <dbReference type="Google" id="ProtNLM"/>
    </source>
</evidence>
<feature type="active site" description="Nucleophile" evidence="4">
    <location>
        <position position="731"/>
    </location>
</feature>
<feature type="compositionally biased region" description="Low complexity" evidence="5">
    <location>
        <begin position="382"/>
        <end position="404"/>
    </location>
</feature>
<dbReference type="GO" id="GO:0008173">
    <property type="term" value="F:RNA methyltransferase activity"/>
    <property type="evidence" value="ECO:0007669"/>
    <property type="project" value="InterPro"/>
</dbReference>
<evidence type="ECO:0000256" key="3">
    <source>
        <dbReference type="ARBA" id="ARBA00022691"/>
    </source>
</evidence>
<feature type="region of interest" description="Disordered" evidence="5">
    <location>
        <begin position="382"/>
        <end position="429"/>
    </location>
</feature>
<keyword evidence="3 4" id="KW-0949">S-adenosyl-L-methionine</keyword>
<comment type="caution">
    <text evidence="6">The sequence shown here is derived from an EMBL/GenBank/DDBJ whole genome shotgun (WGS) entry which is preliminary data.</text>
</comment>
<name>A0A8J4F4Y4_9CHLO</name>